<keyword evidence="2" id="KW-1185">Reference proteome</keyword>
<dbReference type="Gene3D" id="1.20.910.10">
    <property type="entry name" value="Heme oxygenase-like"/>
    <property type="match status" value="1"/>
</dbReference>
<dbReference type="InterPro" id="IPR016084">
    <property type="entry name" value="Haem_Oase-like_multi-hlx"/>
</dbReference>
<dbReference type="GO" id="GO:0004392">
    <property type="term" value="F:heme oxygenase (decyclizing) activity"/>
    <property type="evidence" value="ECO:0007669"/>
    <property type="project" value="InterPro"/>
</dbReference>
<dbReference type="GO" id="GO:0006788">
    <property type="term" value="P:heme oxidation"/>
    <property type="evidence" value="ECO:0007669"/>
    <property type="project" value="InterPro"/>
</dbReference>
<evidence type="ECO:0000313" key="1">
    <source>
        <dbReference type="EMBL" id="SBT65031.1"/>
    </source>
</evidence>
<gene>
    <name evidence="1" type="ORF">GA0070622_2021</name>
</gene>
<accession>A0A1A9B7G1</accession>
<evidence type="ECO:0000313" key="2">
    <source>
        <dbReference type="Proteomes" id="UP000199558"/>
    </source>
</evidence>
<protein>
    <submittedName>
        <fullName evidence="1">Heme oxygenase</fullName>
    </submittedName>
</protein>
<dbReference type="SUPFAM" id="SSF48613">
    <property type="entry name" value="Heme oxygenase-like"/>
    <property type="match status" value="1"/>
</dbReference>
<proteinExistence type="predicted"/>
<dbReference type="RefSeq" id="WP_176710438.1">
    <property type="nucleotide sequence ID" value="NZ_FLRH01000003.1"/>
</dbReference>
<dbReference type="Pfam" id="PF01126">
    <property type="entry name" value="Heme_oxygenase"/>
    <property type="match status" value="1"/>
</dbReference>
<dbReference type="EMBL" id="FLRH01000003">
    <property type="protein sequence ID" value="SBT65031.1"/>
    <property type="molecule type" value="Genomic_DNA"/>
</dbReference>
<dbReference type="CDD" id="cd19166">
    <property type="entry name" value="HemeO-bac"/>
    <property type="match status" value="1"/>
</dbReference>
<reference evidence="2" key="1">
    <citation type="submission" date="2016-06" db="EMBL/GenBank/DDBJ databases">
        <authorList>
            <person name="Varghese N."/>
            <person name="Submissions Spin"/>
        </authorList>
    </citation>
    <scope>NUCLEOTIDE SEQUENCE [LARGE SCALE GENOMIC DNA]</scope>
    <source>
        <strain evidence="2">DSM 45794</strain>
    </source>
</reference>
<organism evidence="1 2">
    <name type="scientific">Micromonospora sediminicola</name>
    <dbReference type="NCBI Taxonomy" id="946078"/>
    <lineage>
        <taxon>Bacteria</taxon>
        <taxon>Bacillati</taxon>
        <taxon>Actinomycetota</taxon>
        <taxon>Actinomycetes</taxon>
        <taxon>Micromonosporales</taxon>
        <taxon>Micromonosporaceae</taxon>
        <taxon>Micromonospora</taxon>
    </lineage>
</organism>
<dbReference type="Proteomes" id="UP000199558">
    <property type="component" value="Unassembled WGS sequence"/>
</dbReference>
<name>A0A1A9B7G1_9ACTN</name>
<dbReference type="AlphaFoldDB" id="A0A1A9B7G1"/>
<sequence>MSDQVRPRRAVVVSPMLTALREGTRDHHVVVERRLALPDRIRGRADLGVTLAALLAAWAPLERDLAAADWTGLPVGARLGEAAALLRADLTALGVVGVVASDRTSGVRLDTTPRAVGGRYVLLGSALGGSVIAPVVERRLGLAEGEGTRFFRRSGRAPGADWRDFRQALAGRGWSSAERHDAVEAARQTFEFVGRTAAVRPSG</sequence>
<dbReference type="InterPro" id="IPR016053">
    <property type="entry name" value="Haem_Oase-like"/>
</dbReference>